<organism evidence="2 3">
    <name type="scientific">Roseospira marina</name>
    <dbReference type="NCBI Taxonomy" id="140057"/>
    <lineage>
        <taxon>Bacteria</taxon>
        <taxon>Pseudomonadati</taxon>
        <taxon>Pseudomonadota</taxon>
        <taxon>Alphaproteobacteria</taxon>
        <taxon>Rhodospirillales</taxon>
        <taxon>Rhodospirillaceae</taxon>
        <taxon>Roseospira</taxon>
    </lineage>
</organism>
<dbReference type="OrthoDB" id="9883726at2"/>
<dbReference type="Proteomes" id="UP000324065">
    <property type="component" value="Unassembled WGS sequence"/>
</dbReference>
<reference evidence="2 3" key="1">
    <citation type="submission" date="2019-09" db="EMBL/GenBank/DDBJ databases">
        <title>Genome sequence of Roseospira marina, one of the more divergent members of the non-sulfur purple photosynthetic bacterial family, the Rhodospirillaceae.</title>
        <authorList>
            <person name="Meyer T."/>
            <person name="Kyndt J."/>
        </authorList>
    </citation>
    <scope>NUCLEOTIDE SEQUENCE [LARGE SCALE GENOMIC DNA]</scope>
    <source>
        <strain evidence="2 3">DSM 15113</strain>
    </source>
</reference>
<evidence type="ECO:0000256" key="1">
    <source>
        <dbReference type="SAM" id="MobiDB-lite"/>
    </source>
</evidence>
<evidence type="ECO:0000313" key="2">
    <source>
        <dbReference type="EMBL" id="KAA5607038.1"/>
    </source>
</evidence>
<gene>
    <name evidence="2" type="ORF">F1188_03790</name>
</gene>
<proteinExistence type="predicted"/>
<sequence>MLEDTHTTAVDAGLPNDSGGAITGSGACGRLQAVRSYRARLQDLIDAIEADGVTPAERTDLMRAYSRLHAAEAAEATAASDVTTARYRLEALTGGDIRASDLPPCE</sequence>
<evidence type="ECO:0000313" key="3">
    <source>
        <dbReference type="Proteomes" id="UP000324065"/>
    </source>
</evidence>
<dbReference type="SUPFAM" id="SSF56954">
    <property type="entry name" value="Outer membrane efflux proteins (OEP)"/>
    <property type="match status" value="1"/>
</dbReference>
<dbReference type="EMBL" id="VWPJ01000002">
    <property type="protein sequence ID" value="KAA5607038.1"/>
    <property type="molecule type" value="Genomic_DNA"/>
</dbReference>
<feature type="region of interest" description="Disordered" evidence="1">
    <location>
        <begin position="1"/>
        <end position="22"/>
    </location>
</feature>
<keyword evidence="3" id="KW-1185">Reference proteome</keyword>
<dbReference type="RefSeq" id="WP_150061048.1">
    <property type="nucleotide sequence ID" value="NZ_VWPJ01000002.1"/>
</dbReference>
<name>A0A5M6IHK0_9PROT</name>
<dbReference type="AlphaFoldDB" id="A0A5M6IHK0"/>
<comment type="caution">
    <text evidence="2">The sequence shown here is derived from an EMBL/GenBank/DDBJ whole genome shotgun (WGS) entry which is preliminary data.</text>
</comment>
<accession>A0A5M6IHK0</accession>
<protein>
    <submittedName>
        <fullName evidence="2">Uncharacterized protein</fullName>
    </submittedName>
</protein>